<dbReference type="Proteomes" id="UP001141552">
    <property type="component" value="Unassembled WGS sequence"/>
</dbReference>
<dbReference type="AlphaFoldDB" id="A0A9Q0G094"/>
<evidence type="ECO:0000313" key="3">
    <source>
        <dbReference type="Proteomes" id="UP001141552"/>
    </source>
</evidence>
<keyword evidence="1" id="KW-1133">Transmembrane helix</keyword>
<dbReference type="OrthoDB" id="1933396at2759"/>
<dbReference type="PANTHER" id="PTHR37741:SF1">
    <property type="entry name" value="TRANSMEMBRANE PROTEIN"/>
    <property type="match status" value="1"/>
</dbReference>
<reference evidence="2" key="2">
    <citation type="journal article" date="2023" name="Plants (Basel)">
        <title>Annotation of the Turnera subulata (Passifloraceae) Draft Genome Reveals the S-Locus Evolved after the Divergence of Turneroideae from Passifloroideae in a Stepwise Manner.</title>
        <authorList>
            <person name="Henning P.M."/>
            <person name="Roalson E.H."/>
            <person name="Mir W."/>
            <person name="McCubbin A.G."/>
            <person name="Shore J.S."/>
        </authorList>
    </citation>
    <scope>NUCLEOTIDE SEQUENCE</scope>
    <source>
        <strain evidence="2">F60SS</strain>
    </source>
</reference>
<keyword evidence="1" id="KW-0812">Transmembrane</keyword>
<keyword evidence="3" id="KW-1185">Reference proteome</keyword>
<organism evidence="2 3">
    <name type="scientific">Turnera subulata</name>
    <dbReference type="NCBI Taxonomy" id="218843"/>
    <lineage>
        <taxon>Eukaryota</taxon>
        <taxon>Viridiplantae</taxon>
        <taxon>Streptophyta</taxon>
        <taxon>Embryophyta</taxon>
        <taxon>Tracheophyta</taxon>
        <taxon>Spermatophyta</taxon>
        <taxon>Magnoliopsida</taxon>
        <taxon>eudicotyledons</taxon>
        <taxon>Gunneridae</taxon>
        <taxon>Pentapetalae</taxon>
        <taxon>rosids</taxon>
        <taxon>fabids</taxon>
        <taxon>Malpighiales</taxon>
        <taxon>Passifloraceae</taxon>
        <taxon>Turnera</taxon>
    </lineage>
</organism>
<dbReference type="PANTHER" id="PTHR37741">
    <property type="entry name" value="TRANSMEMBRANE PROTEIN"/>
    <property type="match status" value="1"/>
</dbReference>
<name>A0A9Q0G094_9ROSI</name>
<proteinExistence type="predicted"/>
<accession>A0A9Q0G094</accession>
<evidence type="ECO:0000256" key="1">
    <source>
        <dbReference type="SAM" id="Phobius"/>
    </source>
</evidence>
<dbReference type="EMBL" id="JAKUCV010002946">
    <property type="protein sequence ID" value="KAJ4840806.1"/>
    <property type="molecule type" value="Genomic_DNA"/>
</dbReference>
<protein>
    <submittedName>
        <fullName evidence="2">Uncharacterized protein</fullName>
    </submittedName>
</protein>
<reference evidence="2" key="1">
    <citation type="submission" date="2022-02" db="EMBL/GenBank/DDBJ databases">
        <authorList>
            <person name="Henning P.M."/>
            <person name="McCubbin A.G."/>
            <person name="Shore J.S."/>
        </authorList>
    </citation>
    <scope>NUCLEOTIDE SEQUENCE</scope>
    <source>
        <strain evidence="2">F60SS</strain>
        <tissue evidence="2">Leaves</tissue>
    </source>
</reference>
<comment type="caution">
    <text evidence="2">The sequence shown here is derived from an EMBL/GenBank/DDBJ whole genome shotgun (WGS) entry which is preliminary data.</text>
</comment>
<gene>
    <name evidence="2" type="ORF">Tsubulata_015064</name>
</gene>
<feature type="transmembrane region" description="Helical" evidence="1">
    <location>
        <begin position="70"/>
        <end position="88"/>
    </location>
</feature>
<keyword evidence="1" id="KW-0472">Membrane</keyword>
<evidence type="ECO:0000313" key="2">
    <source>
        <dbReference type="EMBL" id="KAJ4840806.1"/>
    </source>
</evidence>
<sequence>MADNGISSGASTFPEVDISKELNADQNKKLQVDSVSSDIAATKDIKDANRAAEKKRDMEKKDALQTLKRTILISAVIVAVAGAAFAITKKLKEK</sequence>